<evidence type="ECO:0000313" key="2">
    <source>
        <dbReference type="Proteomes" id="UP000424468"/>
    </source>
</evidence>
<keyword evidence="2" id="KW-1185">Reference proteome</keyword>
<dbReference type="KEGG" id="stab:STABA_v1c00800"/>
<dbReference type="Proteomes" id="UP000424468">
    <property type="component" value="Chromosome"/>
</dbReference>
<gene>
    <name evidence="1" type="ORF">STABA_v1c00800</name>
</gene>
<accession>A0A6I6C3R9</accession>
<reference evidence="1 2" key="1">
    <citation type="submission" date="2019-11" db="EMBL/GenBank/DDBJ databases">
        <title>Complete genome sequence of Spiroplasma tabanidicola TAUS-1 (DSM 22603).</title>
        <authorList>
            <person name="Huang C.-T."/>
            <person name="Lin Y.-C."/>
            <person name="Kuo C.-H."/>
        </authorList>
    </citation>
    <scope>NUCLEOTIDE SEQUENCE [LARGE SCALE GENOMIC DNA]</scope>
    <source>
        <strain evidence="1 2">TAUS-1</strain>
    </source>
</reference>
<organism evidence="1 2">
    <name type="scientific">Spiroplasma tabanidicola</name>
    <dbReference type="NCBI Taxonomy" id="324079"/>
    <lineage>
        <taxon>Bacteria</taxon>
        <taxon>Bacillati</taxon>
        <taxon>Mycoplasmatota</taxon>
        <taxon>Mollicutes</taxon>
        <taxon>Entomoplasmatales</taxon>
        <taxon>Spiroplasmataceae</taxon>
        <taxon>Spiroplasma</taxon>
    </lineage>
</organism>
<protein>
    <submittedName>
        <fullName evidence="1">Uncharacterized protein</fullName>
    </submittedName>
</protein>
<evidence type="ECO:0000313" key="1">
    <source>
        <dbReference type="EMBL" id="QGS51447.1"/>
    </source>
</evidence>
<dbReference type="EMBL" id="CP046276">
    <property type="protein sequence ID" value="QGS51447.1"/>
    <property type="molecule type" value="Genomic_DNA"/>
</dbReference>
<proteinExistence type="predicted"/>
<name>A0A6I6C3R9_9MOLU</name>
<dbReference type="AlphaFoldDB" id="A0A6I6C3R9"/>
<sequence length="119" mass="14381">MKPYFNCLHNNEYVIKLQKDIEKQFPNIIEANLVWLTLDNVREKTNNFFYKDLGWNFVLKNNNEDILCIPLKNLSFKKIELIKSIFKKELKQYVKENKQIINKYFGFVDSQGEKWSLQI</sequence>
<dbReference type="RefSeq" id="WP_156005415.1">
    <property type="nucleotide sequence ID" value="NZ_CP046276.1"/>
</dbReference>